<feature type="transmembrane region" description="Helical" evidence="1">
    <location>
        <begin position="6"/>
        <end position="30"/>
    </location>
</feature>
<gene>
    <name evidence="2" type="ORF">UT17_C0002G0140</name>
</gene>
<comment type="caution">
    <text evidence="2">The sequence shown here is derived from an EMBL/GenBank/DDBJ whole genome shotgun (WGS) entry which is preliminary data.</text>
</comment>
<dbReference type="Pfam" id="PF04332">
    <property type="entry name" value="DUF475"/>
    <property type="match status" value="1"/>
</dbReference>
<dbReference type="Proteomes" id="UP000034774">
    <property type="component" value="Unassembled WGS sequence"/>
</dbReference>
<reference evidence="2 3" key="1">
    <citation type="journal article" date="2015" name="Nature">
        <title>rRNA introns, odd ribosomes, and small enigmatic genomes across a large radiation of phyla.</title>
        <authorList>
            <person name="Brown C.T."/>
            <person name="Hug L.A."/>
            <person name="Thomas B.C."/>
            <person name="Sharon I."/>
            <person name="Castelle C.J."/>
            <person name="Singh A."/>
            <person name="Wilkins M.J."/>
            <person name="Williams K.H."/>
            <person name="Banfield J.F."/>
        </authorList>
    </citation>
    <scope>NUCLEOTIDE SEQUENCE [LARGE SCALE GENOMIC DNA]</scope>
</reference>
<evidence type="ECO:0000313" key="2">
    <source>
        <dbReference type="EMBL" id="KKQ92477.1"/>
    </source>
</evidence>
<feature type="transmembrane region" description="Helical" evidence="1">
    <location>
        <begin position="212"/>
        <end position="235"/>
    </location>
</feature>
<keyword evidence="1" id="KW-0472">Membrane</keyword>
<feature type="transmembrane region" description="Helical" evidence="1">
    <location>
        <begin position="42"/>
        <end position="66"/>
    </location>
</feature>
<dbReference type="PANTHER" id="PTHR30238">
    <property type="entry name" value="MEMBRANE BOUND PREDICTED REDOX MODULATOR"/>
    <property type="match status" value="1"/>
</dbReference>
<dbReference type="EMBL" id="LBVU01000002">
    <property type="protein sequence ID" value="KKQ92477.1"/>
    <property type="molecule type" value="Genomic_DNA"/>
</dbReference>
<name>A0A0G0LN28_9BACT</name>
<protein>
    <submittedName>
        <fullName evidence="2">Putative membrane protein</fullName>
    </submittedName>
</protein>
<keyword evidence="1" id="KW-1133">Transmembrane helix</keyword>
<dbReference type="InterPro" id="IPR007427">
    <property type="entry name" value="DUF475"/>
</dbReference>
<feature type="transmembrane region" description="Helical" evidence="1">
    <location>
        <begin position="96"/>
        <end position="115"/>
    </location>
</feature>
<feature type="transmembrane region" description="Helical" evidence="1">
    <location>
        <begin position="127"/>
        <end position="150"/>
    </location>
</feature>
<dbReference type="AlphaFoldDB" id="A0A0G0LN28"/>
<proteinExistence type="predicted"/>
<accession>A0A0G0LN28</accession>
<dbReference type="PANTHER" id="PTHR30238:SF4">
    <property type="entry name" value="SLL1022 PROTEIN"/>
    <property type="match status" value="1"/>
</dbReference>
<sequence length="317" mass="35073">MVLHTIIVIFGLALFETVSSIDNAIVNAHVLSTVPEKYKKFFLFWGLIFAVVIIRGILPFLIVWIANPEFTLIQVVGSSFAQDGVVEKSMEASKPILLLGGGVYLFLVFLSWLFTEEKKYAFLVEGFIHKASIWFYALSSVFVTAIIYFSVNLHPILALSASIGATAFFITDGFKKNAAKEEEKLMTSHMGALSKILFLEILDASFSIDGVIGAFAFTLSVPLIILGNGLGAYVVREFTVRGIDLITKFAYLKNGAMYSIGFLGGIMVLEAFGNEYPFWLAPVNTFLLLGIFLFLSFREINEAKDGVKALNYGHKLH</sequence>
<feature type="transmembrane region" description="Helical" evidence="1">
    <location>
        <begin position="278"/>
        <end position="297"/>
    </location>
</feature>
<dbReference type="PATRIC" id="fig|1618572.3.peg.303"/>
<organism evidence="2 3">
    <name type="scientific">Candidatus Woesebacteria bacterium GW2011_GWB1_39_10</name>
    <dbReference type="NCBI Taxonomy" id="1618572"/>
    <lineage>
        <taxon>Bacteria</taxon>
        <taxon>Candidatus Woeseibacteriota</taxon>
    </lineage>
</organism>
<keyword evidence="1" id="KW-0812">Transmembrane</keyword>
<evidence type="ECO:0000313" key="3">
    <source>
        <dbReference type="Proteomes" id="UP000034774"/>
    </source>
</evidence>
<evidence type="ECO:0000256" key="1">
    <source>
        <dbReference type="SAM" id="Phobius"/>
    </source>
</evidence>
<feature type="transmembrane region" description="Helical" evidence="1">
    <location>
        <begin position="255"/>
        <end position="272"/>
    </location>
</feature>